<feature type="transmembrane region" description="Helical" evidence="9">
    <location>
        <begin position="58"/>
        <end position="76"/>
    </location>
</feature>
<dbReference type="InterPro" id="IPR044669">
    <property type="entry name" value="YneE/VCCN1/2-like"/>
</dbReference>
<feature type="transmembrane region" description="Helical" evidence="9">
    <location>
        <begin position="252"/>
        <end position="271"/>
    </location>
</feature>
<keyword evidence="3" id="KW-1003">Cell membrane</keyword>
<dbReference type="HOGENOM" id="CLU_029790_4_1_3"/>
<dbReference type="GO" id="GO:0005886">
    <property type="term" value="C:plasma membrane"/>
    <property type="evidence" value="ECO:0007669"/>
    <property type="project" value="UniProtKB-SubCell"/>
</dbReference>
<dbReference type="GO" id="GO:0005254">
    <property type="term" value="F:chloride channel activity"/>
    <property type="evidence" value="ECO:0007669"/>
    <property type="project" value="InterPro"/>
</dbReference>
<organism evidence="10">
    <name type="scientific">Cyanothece sp. (strain PCC 7425 / ATCC 29141)</name>
    <dbReference type="NCBI Taxonomy" id="395961"/>
    <lineage>
        <taxon>Bacteria</taxon>
        <taxon>Bacillati</taxon>
        <taxon>Cyanobacteriota</taxon>
        <taxon>Cyanophyceae</taxon>
        <taxon>Gomontiellales</taxon>
        <taxon>Cyanothecaceae</taxon>
        <taxon>Cyanothece</taxon>
    </lineage>
</organism>
<keyword evidence="7 9" id="KW-0472">Membrane</keyword>
<dbReference type="AlphaFoldDB" id="B8HU16"/>
<dbReference type="eggNOG" id="COG3781">
    <property type="taxonomic scope" value="Bacteria"/>
</dbReference>
<proteinExistence type="inferred from homology"/>
<keyword evidence="6" id="KW-0406">Ion transport</keyword>
<accession>B8HU16</accession>
<name>B8HU16_CYAP4</name>
<evidence type="ECO:0000256" key="1">
    <source>
        <dbReference type="ARBA" id="ARBA00004651"/>
    </source>
</evidence>
<evidence type="ECO:0000256" key="9">
    <source>
        <dbReference type="SAM" id="Phobius"/>
    </source>
</evidence>
<feature type="transmembrane region" description="Helical" evidence="9">
    <location>
        <begin position="32"/>
        <end position="52"/>
    </location>
</feature>
<evidence type="ECO:0000256" key="2">
    <source>
        <dbReference type="ARBA" id="ARBA00022448"/>
    </source>
</evidence>
<dbReference type="Pfam" id="PF25539">
    <property type="entry name" value="Bestrophin_2"/>
    <property type="match status" value="1"/>
</dbReference>
<keyword evidence="5 9" id="KW-1133">Transmembrane helix</keyword>
<keyword evidence="4 9" id="KW-0812">Transmembrane</keyword>
<evidence type="ECO:0000256" key="5">
    <source>
        <dbReference type="ARBA" id="ARBA00022989"/>
    </source>
</evidence>
<evidence type="ECO:0000313" key="10">
    <source>
        <dbReference type="EMBL" id="ACL42936.1"/>
    </source>
</evidence>
<keyword evidence="2" id="KW-0813">Transport</keyword>
<dbReference type="EMBL" id="CP001344">
    <property type="protein sequence ID" value="ACL42936.1"/>
    <property type="molecule type" value="Genomic_DNA"/>
</dbReference>
<sequence length="325" mass="36311">MIHHPSCTVKWKFRIEQWFAIAFKGGSVVPKIFPLASLCGGFGAVVSLLYALGWPLSLPILTKVLPSVVLGMLLVFRTNTANERHWEGRKHWGTIVNTVRNLSRQIWIAVEEEGGTRLANQKQRESKIAALRLLVAFAIATKLHLRQQPVTAELQPLLSPIQYEALQAAPHPPLKLAFWLEDYLQEQHKLGKIHIYQLTYADALVDQLMDAVGGCERILKTPIPPAYATYLRQLILLYCLLLPFGLVTHLRLWTGVVVLLICLILFGIEAVGVEIEDPFGQDVNDLPLDSICATIQQNIADLILSPPGHTLTELTQNEPGAEQYI</sequence>
<protein>
    <recommendedName>
        <fullName evidence="11">Bestrophin-like protein</fullName>
    </recommendedName>
</protein>
<gene>
    <name evidence="10" type="ordered locus">Cyan7425_0545</name>
</gene>
<dbReference type="STRING" id="395961.Cyan7425_0545"/>
<dbReference type="PANTHER" id="PTHR33281">
    <property type="entry name" value="UPF0187 PROTEIN YNEE"/>
    <property type="match status" value="1"/>
</dbReference>
<dbReference type="PANTHER" id="PTHR33281:SF19">
    <property type="entry name" value="VOLTAGE-DEPENDENT ANION CHANNEL-FORMING PROTEIN YNEE"/>
    <property type="match status" value="1"/>
</dbReference>
<reference evidence="10" key="1">
    <citation type="submission" date="2009-01" db="EMBL/GenBank/DDBJ databases">
        <title>Complete sequence of chromosome Cyanothece sp. PCC 7425.</title>
        <authorList>
            <consortium name="US DOE Joint Genome Institute"/>
            <person name="Lucas S."/>
            <person name="Copeland A."/>
            <person name="Lapidus A."/>
            <person name="Glavina del Rio T."/>
            <person name="Dalin E."/>
            <person name="Tice H."/>
            <person name="Bruce D."/>
            <person name="Goodwin L."/>
            <person name="Pitluck S."/>
            <person name="Sims D."/>
            <person name="Meineke L."/>
            <person name="Brettin T."/>
            <person name="Detter J.C."/>
            <person name="Han C."/>
            <person name="Larimer F."/>
            <person name="Land M."/>
            <person name="Hauser L."/>
            <person name="Kyrpides N."/>
            <person name="Ovchinnikova G."/>
            <person name="Liberton M."/>
            <person name="Stoeckel J."/>
            <person name="Banerjee A."/>
            <person name="Singh A."/>
            <person name="Page L."/>
            <person name="Sato H."/>
            <person name="Zhao L."/>
            <person name="Sherman L."/>
            <person name="Pakrasi H."/>
            <person name="Richardson P."/>
        </authorList>
    </citation>
    <scope>NUCLEOTIDE SEQUENCE</scope>
    <source>
        <strain evidence="10">PCC 7425</strain>
    </source>
</reference>
<evidence type="ECO:0000256" key="4">
    <source>
        <dbReference type="ARBA" id="ARBA00022692"/>
    </source>
</evidence>
<evidence type="ECO:0000256" key="8">
    <source>
        <dbReference type="ARBA" id="ARBA00034708"/>
    </source>
</evidence>
<evidence type="ECO:0008006" key="11">
    <source>
        <dbReference type="Google" id="ProtNLM"/>
    </source>
</evidence>
<evidence type="ECO:0000256" key="7">
    <source>
        <dbReference type="ARBA" id="ARBA00023136"/>
    </source>
</evidence>
<evidence type="ECO:0000256" key="3">
    <source>
        <dbReference type="ARBA" id="ARBA00022475"/>
    </source>
</evidence>
<feature type="transmembrane region" description="Helical" evidence="9">
    <location>
        <begin position="227"/>
        <end position="246"/>
    </location>
</feature>
<evidence type="ECO:0000256" key="6">
    <source>
        <dbReference type="ARBA" id="ARBA00023065"/>
    </source>
</evidence>
<dbReference type="KEGG" id="cyn:Cyan7425_0545"/>
<comment type="subcellular location">
    <subcellularLocation>
        <location evidence="1">Cell membrane</location>
        <topology evidence="1">Multi-pass membrane protein</topology>
    </subcellularLocation>
</comment>
<comment type="similarity">
    <text evidence="8">Belongs to the anion channel-forming bestrophin (TC 1.A.46) family.</text>
</comment>